<dbReference type="AlphaFoldDB" id="A0AAV4YBJ4"/>
<name>A0AAV4YBJ4_CAEEX</name>
<evidence type="ECO:0000313" key="2">
    <source>
        <dbReference type="Proteomes" id="UP001054945"/>
    </source>
</evidence>
<dbReference type="Proteomes" id="UP001054945">
    <property type="component" value="Unassembled WGS sequence"/>
</dbReference>
<keyword evidence="2" id="KW-1185">Reference proteome</keyword>
<gene>
    <name evidence="1" type="ORF">CEXT_725451</name>
</gene>
<comment type="caution">
    <text evidence="1">The sequence shown here is derived from an EMBL/GenBank/DDBJ whole genome shotgun (WGS) entry which is preliminary data.</text>
</comment>
<evidence type="ECO:0000313" key="1">
    <source>
        <dbReference type="EMBL" id="GIZ03565.1"/>
    </source>
</evidence>
<sequence>MICCIDMLIRKRQIKARITDIFNFQQDEALPNCNGKLQITSTAKSFPKPWIDTQQTTICLLRAGQHEVLIHQAGSFFLWRYVRDGGLLSPPMH</sequence>
<protein>
    <submittedName>
        <fullName evidence="1">Uncharacterized protein</fullName>
    </submittedName>
</protein>
<reference evidence="1 2" key="1">
    <citation type="submission" date="2021-06" db="EMBL/GenBank/DDBJ databases">
        <title>Caerostris extrusa draft genome.</title>
        <authorList>
            <person name="Kono N."/>
            <person name="Arakawa K."/>
        </authorList>
    </citation>
    <scope>NUCLEOTIDE SEQUENCE [LARGE SCALE GENOMIC DNA]</scope>
</reference>
<dbReference type="EMBL" id="BPLR01001622">
    <property type="protein sequence ID" value="GIZ03565.1"/>
    <property type="molecule type" value="Genomic_DNA"/>
</dbReference>
<organism evidence="1 2">
    <name type="scientific">Caerostris extrusa</name>
    <name type="common">Bark spider</name>
    <name type="synonym">Caerostris bankana</name>
    <dbReference type="NCBI Taxonomy" id="172846"/>
    <lineage>
        <taxon>Eukaryota</taxon>
        <taxon>Metazoa</taxon>
        <taxon>Ecdysozoa</taxon>
        <taxon>Arthropoda</taxon>
        <taxon>Chelicerata</taxon>
        <taxon>Arachnida</taxon>
        <taxon>Araneae</taxon>
        <taxon>Araneomorphae</taxon>
        <taxon>Entelegynae</taxon>
        <taxon>Araneoidea</taxon>
        <taxon>Araneidae</taxon>
        <taxon>Caerostris</taxon>
    </lineage>
</organism>
<proteinExistence type="predicted"/>
<accession>A0AAV4YBJ4</accession>